<gene>
    <name evidence="4" type="ORF">SAMN05660909_04791</name>
</gene>
<proteinExistence type="predicted"/>
<dbReference type="GO" id="GO:0016989">
    <property type="term" value="F:sigma factor antagonist activity"/>
    <property type="evidence" value="ECO:0007669"/>
    <property type="project" value="TreeGrafter"/>
</dbReference>
<organism evidence="4 5">
    <name type="scientific">Chitinophaga terrae</name>
    <name type="common">ex Kim and Jung 2007</name>
    <dbReference type="NCBI Taxonomy" id="408074"/>
    <lineage>
        <taxon>Bacteria</taxon>
        <taxon>Pseudomonadati</taxon>
        <taxon>Bacteroidota</taxon>
        <taxon>Chitinophagia</taxon>
        <taxon>Chitinophagales</taxon>
        <taxon>Chitinophagaceae</taxon>
        <taxon>Chitinophaga</taxon>
    </lineage>
</organism>
<dbReference type="OrthoDB" id="738872at2"/>
<dbReference type="RefSeq" id="WP_139170372.1">
    <property type="nucleotide sequence ID" value="NZ_BKAT01000051.1"/>
</dbReference>
<dbReference type="Gene3D" id="2.60.120.1440">
    <property type="match status" value="1"/>
</dbReference>
<dbReference type="AlphaFoldDB" id="A0A1H4FYS4"/>
<evidence type="ECO:0000259" key="2">
    <source>
        <dbReference type="Pfam" id="PF04773"/>
    </source>
</evidence>
<dbReference type="Pfam" id="PF04773">
    <property type="entry name" value="FecR"/>
    <property type="match status" value="1"/>
</dbReference>
<keyword evidence="1" id="KW-1133">Transmembrane helix</keyword>
<evidence type="ECO:0000313" key="5">
    <source>
        <dbReference type="Proteomes" id="UP000199656"/>
    </source>
</evidence>
<dbReference type="Proteomes" id="UP000199656">
    <property type="component" value="Unassembled WGS sequence"/>
</dbReference>
<dbReference type="InterPro" id="IPR032508">
    <property type="entry name" value="FecR_C"/>
</dbReference>
<dbReference type="PANTHER" id="PTHR30273:SF2">
    <property type="entry name" value="PROTEIN FECR"/>
    <property type="match status" value="1"/>
</dbReference>
<dbReference type="InterPro" id="IPR006860">
    <property type="entry name" value="FecR"/>
</dbReference>
<dbReference type="EMBL" id="FNRL01000030">
    <property type="protein sequence ID" value="SEB02503.1"/>
    <property type="molecule type" value="Genomic_DNA"/>
</dbReference>
<feature type="domain" description="Protein FecR C-terminal" evidence="3">
    <location>
        <begin position="248"/>
        <end position="308"/>
    </location>
</feature>
<reference evidence="5" key="1">
    <citation type="submission" date="2016-10" db="EMBL/GenBank/DDBJ databases">
        <authorList>
            <person name="Varghese N."/>
            <person name="Submissions S."/>
        </authorList>
    </citation>
    <scope>NUCLEOTIDE SEQUENCE [LARGE SCALE GENOMIC DNA]</scope>
    <source>
        <strain evidence="5">DSM 23920</strain>
    </source>
</reference>
<feature type="domain" description="FecR protein" evidence="2">
    <location>
        <begin position="116"/>
        <end position="205"/>
    </location>
</feature>
<name>A0A1H4FYS4_9BACT</name>
<dbReference type="Pfam" id="PF16344">
    <property type="entry name" value="FecR_C"/>
    <property type="match status" value="1"/>
</dbReference>
<feature type="transmembrane region" description="Helical" evidence="1">
    <location>
        <begin position="77"/>
        <end position="97"/>
    </location>
</feature>
<keyword evidence="1" id="KW-0812">Transmembrane</keyword>
<sequence>MDQDKSIWQRYMNGTATEAELRALYEMLEKGEGPYPEEVMNREMEGSDLMPAQMAERLRKKLEEAAGVRKPLIRRSFYYYAGTAAAVLFLFAGYALYLNLNTNARGVKSYGGKTNTGNAPQLVVLPDQSKVWVNKNSTLLVSEDFANDRSLQLEGEAYFEVTTDPKHPLTIESGGTITQVLGTTFNIDNNVDGNLRITLISGAIKVSDPENSFSAQLKPGETLINKENKREIVKTGSLDVIGWMHGNMIFNQIPLKEALKRVSEHYNKPVFADDSLLSGKVVTADYPAEATLEEVLNHMLFIYQLKITKDAMGNIVITSKP</sequence>
<keyword evidence="1" id="KW-0472">Membrane</keyword>
<evidence type="ECO:0000313" key="4">
    <source>
        <dbReference type="EMBL" id="SEB02503.1"/>
    </source>
</evidence>
<dbReference type="PANTHER" id="PTHR30273">
    <property type="entry name" value="PERIPLASMIC SIGNAL SENSOR AND SIGMA FACTOR ACTIVATOR FECR-RELATED"/>
    <property type="match status" value="1"/>
</dbReference>
<protein>
    <submittedName>
        <fullName evidence="4">FecR family protein</fullName>
    </submittedName>
</protein>
<dbReference type="InterPro" id="IPR012373">
    <property type="entry name" value="Ferrdict_sens_TM"/>
</dbReference>
<keyword evidence="5" id="KW-1185">Reference proteome</keyword>
<dbReference type="PIRSF" id="PIRSF018266">
    <property type="entry name" value="FecR"/>
    <property type="match status" value="1"/>
</dbReference>
<evidence type="ECO:0000259" key="3">
    <source>
        <dbReference type="Pfam" id="PF16344"/>
    </source>
</evidence>
<evidence type="ECO:0000256" key="1">
    <source>
        <dbReference type="SAM" id="Phobius"/>
    </source>
</evidence>
<dbReference type="Gene3D" id="3.55.50.30">
    <property type="match status" value="1"/>
</dbReference>
<accession>A0A1H4FYS4</accession>
<dbReference type="STRING" id="408074.SAMN05660909_04791"/>